<sequence length="192" mass="20267">MKNSKILAIALVSIFTFSSCSDDDDKPTPVIEEEVITTLTAVYTPVGGGTAITLQSRDLDGDGPNDPLISVSGKFAQGTIYNGVVTFLNETESPAEDKTEEIKELALEHQVFYQKTGGINNIIYADTPSNKDSNGNPIGLESVFTTTGAATGTIRIILKHEPNKSALNVANGDVANAGGSTDIEADFDIVVE</sequence>
<dbReference type="PROSITE" id="PS51257">
    <property type="entry name" value="PROKAR_LIPOPROTEIN"/>
    <property type="match status" value="1"/>
</dbReference>
<keyword evidence="3" id="KW-1185">Reference proteome</keyword>
<reference evidence="3" key="1">
    <citation type="journal article" date="2019" name="Int. J. Syst. Evol. Microbiol.">
        <title>The Global Catalogue of Microorganisms (GCM) 10K type strain sequencing project: providing services to taxonomists for standard genome sequencing and annotation.</title>
        <authorList>
            <consortium name="The Broad Institute Genomics Platform"/>
            <consortium name="The Broad Institute Genome Sequencing Center for Infectious Disease"/>
            <person name="Wu L."/>
            <person name="Ma J."/>
        </authorList>
    </citation>
    <scope>NUCLEOTIDE SEQUENCE [LARGE SCALE GENOMIC DNA]</scope>
    <source>
        <strain evidence="3">CECT 7649</strain>
    </source>
</reference>
<protein>
    <submittedName>
        <fullName evidence="2">Type 1 periplasmic binding fold superfamily protein</fullName>
    </submittedName>
</protein>
<feature type="chain" id="PRO_5045339474" evidence="1">
    <location>
        <begin position="22"/>
        <end position="192"/>
    </location>
</feature>
<accession>A0ABW3IYW1</accession>
<proteinExistence type="predicted"/>
<organism evidence="2 3">
    <name type="scientific">Flavobacterium myungsuense</name>
    <dbReference type="NCBI Taxonomy" id="651823"/>
    <lineage>
        <taxon>Bacteria</taxon>
        <taxon>Pseudomonadati</taxon>
        <taxon>Bacteroidota</taxon>
        <taxon>Flavobacteriia</taxon>
        <taxon>Flavobacteriales</taxon>
        <taxon>Flavobacteriaceae</taxon>
        <taxon>Flavobacterium</taxon>
    </lineage>
</organism>
<dbReference type="Proteomes" id="UP001597051">
    <property type="component" value="Unassembled WGS sequence"/>
</dbReference>
<comment type="caution">
    <text evidence="2">The sequence shown here is derived from an EMBL/GenBank/DDBJ whole genome shotgun (WGS) entry which is preliminary data.</text>
</comment>
<evidence type="ECO:0000313" key="3">
    <source>
        <dbReference type="Proteomes" id="UP001597051"/>
    </source>
</evidence>
<evidence type="ECO:0000313" key="2">
    <source>
        <dbReference type="EMBL" id="MFD0983251.1"/>
    </source>
</evidence>
<keyword evidence="1" id="KW-0732">Signal</keyword>
<dbReference type="RefSeq" id="WP_379752685.1">
    <property type="nucleotide sequence ID" value="NZ_JBHSYB010000002.1"/>
</dbReference>
<name>A0ABW3IYW1_9FLAO</name>
<gene>
    <name evidence="2" type="ORF">ACFQ0S_02060</name>
</gene>
<evidence type="ECO:0000256" key="1">
    <source>
        <dbReference type="SAM" id="SignalP"/>
    </source>
</evidence>
<dbReference type="EMBL" id="JBHTIZ010000005">
    <property type="protein sequence ID" value="MFD0983251.1"/>
    <property type="molecule type" value="Genomic_DNA"/>
</dbReference>
<feature type="signal peptide" evidence="1">
    <location>
        <begin position="1"/>
        <end position="21"/>
    </location>
</feature>